<dbReference type="AlphaFoldDB" id="A0A2P2QMA1"/>
<accession>A0A2P2QMA1</accession>
<reference evidence="1" key="1">
    <citation type="submission" date="2018-02" db="EMBL/GenBank/DDBJ databases">
        <title>Rhizophora mucronata_Transcriptome.</title>
        <authorList>
            <person name="Meera S.P."/>
            <person name="Sreeshan A."/>
            <person name="Augustine A."/>
        </authorList>
    </citation>
    <scope>NUCLEOTIDE SEQUENCE</scope>
    <source>
        <tissue evidence="1">Leaf</tissue>
    </source>
</reference>
<protein>
    <submittedName>
        <fullName evidence="1">Uncharacterized protein</fullName>
    </submittedName>
</protein>
<organism evidence="1">
    <name type="scientific">Rhizophora mucronata</name>
    <name type="common">Asiatic mangrove</name>
    <dbReference type="NCBI Taxonomy" id="61149"/>
    <lineage>
        <taxon>Eukaryota</taxon>
        <taxon>Viridiplantae</taxon>
        <taxon>Streptophyta</taxon>
        <taxon>Embryophyta</taxon>
        <taxon>Tracheophyta</taxon>
        <taxon>Spermatophyta</taxon>
        <taxon>Magnoliopsida</taxon>
        <taxon>eudicotyledons</taxon>
        <taxon>Gunneridae</taxon>
        <taxon>Pentapetalae</taxon>
        <taxon>rosids</taxon>
        <taxon>fabids</taxon>
        <taxon>Malpighiales</taxon>
        <taxon>Rhizophoraceae</taxon>
        <taxon>Rhizophora</taxon>
    </lineage>
</organism>
<sequence>MVQYLRSLVSWVLCSTYVYIMDNGQF</sequence>
<proteinExistence type="predicted"/>
<evidence type="ECO:0000313" key="1">
    <source>
        <dbReference type="EMBL" id="MBX68142.1"/>
    </source>
</evidence>
<name>A0A2P2QMA1_RHIMU</name>
<dbReference type="EMBL" id="GGEC01087658">
    <property type="protein sequence ID" value="MBX68142.1"/>
    <property type="molecule type" value="Transcribed_RNA"/>
</dbReference>